<dbReference type="AlphaFoldDB" id="A0A2I8VLE4"/>
<accession>A0A2I8VLE4</accession>
<dbReference type="OrthoDB" id="253084at2157"/>
<gene>
    <name evidence="1" type="ORF">C2R22_14555</name>
</gene>
<dbReference type="GeneID" id="35593337"/>
<organism evidence="1 2">
    <name type="scientific">Salinigranum rubrum</name>
    <dbReference type="NCBI Taxonomy" id="755307"/>
    <lineage>
        <taxon>Archaea</taxon>
        <taxon>Methanobacteriati</taxon>
        <taxon>Methanobacteriota</taxon>
        <taxon>Stenosarchaea group</taxon>
        <taxon>Halobacteria</taxon>
        <taxon>Halobacteriales</taxon>
        <taxon>Haloferacaceae</taxon>
        <taxon>Salinigranum</taxon>
    </lineage>
</organism>
<sequence>MSDDENGATDAVADESDSVPLVGTTLVLGPSNVGKTTLTAQALERWVDAHGTEGVVVFDFAPELLREGTLLGGRLDRVTDLLGDADSPVEAVGGNDRDDRTTVGRPNGLWYGVLDAHAPRAAGPTEDAAVALAAENAAGAARLLERAPTDPRAVFVNDVTIACQHPAGDADRLLAYCGRARAAVLNAFESDELGVDDPVSRQERVALATLVAGADRVVRLS</sequence>
<evidence type="ECO:0000313" key="1">
    <source>
        <dbReference type="EMBL" id="AUV82715.1"/>
    </source>
</evidence>
<dbReference type="EMBL" id="CP026309">
    <property type="protein sequence ID" value="AUV82715.1"/>
    <property type="molecule type" value="Genomic_DNA"/>
</dbReference>
<reference evidence="1 2" key="1">
    <citation type="submission" date="2018-01" db="EMBL/GenBank/DDBJ databases">
        <title>Complete genome sequence of Salinigranum rubrum GX10T, an extremely halophilic archaeon isolated from a marine solar saltern.</title>
        <authorList>
            <person name="Han S."/>
        </authorList>
    </citation>
    <scope>NUCLEOTIDE SEQUENCE [LARGE SCALE GENOMIC DNA]</scope>
    <source>
        <strain evidence="1 2">GX10</strain>
    </source>
</reference>
<dbReference type="Proteomes" id="UP000236584">
    <property type="component" value="Chromosome"/>
</dbReference>
<proteinExistence type="predicted"/>
<dbReference type="SUPFAM" id="SSF52540">
    <property type="entry name" value="P-loop containing nucleoside triphosphate hydrolases"/>
    <property type="match status" value="1"/>
</dbReference>
<dbReference type="KEGG" id="srub:C2R22_14555"/>
<keyword evidence="2" id="KW-1185">Reference proteome</keyword>
<dbReference type="RefSeq" id="WP_103426404.1">
    <property type="nucleotide sequence ID" value="NZ_CP026309.1"/>
</dbReference>
<name>A0A2I8VLE4_9EURY</name>
<evidence type="ECO:0000313" key="2">
    <source>
        <dbReference type="Proteomes" id="UP000236584"/>
    </source>
</evidence>
<protein>
    <submittedName>
        <fullName evidence="1">Uncharacterized protein</fullName>
    </submittedName>
</protein>
<dbReference type="InterPro" id="IPR027417">
    <property type="entry name" value="P-loop_NTPase"/>
</dbReference>